<feature type="transmembrane region" description="Helical" evidence="1">
    <location>
        <begin position="95"/>
        <end position="117"/>
    </location>
</feature>
<dbReference type="InterPro" id="IPR021560">
    <property type="entry name" value="DUF3021"/>
</dbReference>
<dbReference type="OrthoDB" id="2297305at2"/>
<keyword evidence="1" id="KW-1133">Transmembrane helix</keyword>
<sequence>MKIVFRHLSYGLGVGSTVYLIYGLLPHADDPRYTPFEIASVLIVSMLIGLLSLIFQTDRISWPLQLLIHAVVTFGLIATMGIINRWFTLQTMFRSAFWSFLIVYVLVWAFLALDQLVTLRQINRRLKERR</sequence>
<feature type="transmembrane region" description="Helical" evidence="1">
    <location>
        <begin position="37"/>
        <end position="55"/>
    </location>
</feature>
<evidence type="ECO:0000313" key="2">
    <source>
        <dbReference type="EMBL" id="MYV18250.1"/>
    </source>
</evidence>
<dbReference type="Proteomes" id="UP000449209">
    <property type="component" value="Unassembled WGS sequence"/>
</dbReference>
<dbReference type="Pfam" id="PF11457">
    <property type="entry name" value="DUF3021"/>
    <property type="match status" value="1"/>
</dbReference>
<protein>
    <submittedName>
        <fullName evidence="2">DUF3021 family protein</fullName>
    </submittedName>
</protein>
<proteinExistence type="predicted"/>
<dbReference type="RefSeq" id="WP_161004498.1">
    <property type="nucleotide sequence ID" value="NZ_WEZQ01000026.1"/>
</dbReference>
<organism evidence="2 3">
    <name type="scientific">Furfurilactobacillus milii</name>
    <dbReference type="NCBI Taxonomy" id="2888272"/>
    <lineage>
        <taxon>Bacteria</taxon>
        <taxon>Bacillati</taxon>
        <taxon>Bacillota</taxon>
        <taxon>Bacilli</taxon>
        <taxon>Lactobacillales</taxon>
        <taxon>Lactobacillaceae</taxon>
        <taxon>Furfurilactobacillus</taxon>
    </lineage>
</organism>
<feature type="transmembrane region" description="Helical" evidence="1">
    <location>
        <begin position="62"/>
        <end position="83"/>
    </location>
</feature>
<reference evidence="2 3" key="1">
    <citation type="journal article" date="2019" name="Appl. Environ. Microbiol.">
        <title>Genetic determinants of hydroxycinnamic acid metabolism in heterofermentative lactobacilli.</title>
        <authorList>
            <person name="Gaur G."/>
            <person name="Oh J.H."/>
            <person name="Filannino P."/>
            <person name="Gobbetti M."/>
            <person name="van Pijkeren J.P."/>
            <person name="Ganzle M.G."/>
        </authorList>
    </citation>
    <scope>NUCLEOTIDE SEQUENCE [LARGE SCALE GENOMIC DNA]</scope>
    <source>
        <strain evidence="2 3">C5</strain>
    </source>
</reference>
<name>A0A6N9I5K0_9LACO</name>
<keyword evidence="1" id="KW-0472">Membrane</keyword>
<evidence type="ECO:0000313" key="3">
    <source>
        <dbReference type="Proteomes" id="UP000449209"/>
    </source>
</evidence>
<dbReference type="AlphaFoldDB" id="A0A6N9I5K0"/>
<accession>A0A6N9I5K0</accession>
<gene>
    <name evidence="2" type="ORF">GB993_12240</name>
</gene>
<feature type="transmembrane region" description="Helical" evidence="1">
    <location>
        <begin position="7"/>
        <end position="25"/>
    </location>
</feature>
<comment type="caution">
    <text evidence="2">The sequence shown here is derived from an EMBL/GenBank/DDBJ whole genome shotgun (WGS) entry which is preliminary data.</text>
</comment>
<keyword evidence="1" id="KW-0812">Transmembrane</keyword>
<dbReference type="EMBL" id="WEZQ01000026">
    <property type="protein sequence ID" value="MYV18250.1"/>
    <property type="molecule type" value="Genomic_DNA"/>
</dbReference>
<evidence type="ECO:0000256" key="1">
    <source>
        <dbReference type="SAM" id="Phobius"/>
    </source>
</evidence>